<evidence type="ECO:0000256" key="6">
    <source>
        <dbReference type="ARBA" id="ARBA00022801"/>
    </source>
</evidence>
<name>A0A3P7UY36_HELPZ</name>
<keyword evidence="4" id="KW-0540">Nuclease</keyword>
<dbReference type="AlphaFoldDB" id="A0A3P7UY36"/>
<reference evidence="9" key="1">
    <citation type="submission" date="2018-11" db="EMBL/GenBank/DDBJ databases">
        <authorList>
            <consortium name="Pathogen Informatics"/>
        </authorList>
    </citation>
    <scope>NUCLEOTIDE SEQUENCE [LARGE SCALE GENOMIC DNA]</scope>
</reference>
<keyword evidence="5" id="KW-0479">Metal-binding</keyword>
<dbReference type="OrthoDB" id="5874107at2759"/>
<evidence type="ECO:0000313" key="9">
    <source>
        <dbReference type="EMBL" id="VDO36509.1"/>
    </source>
</evidence>
<comment type="cofactor">
    <cofactor evidence="1">
        <name>a divalent metal cation</name>
        <dbReference type="ChEBI" id="CHEBI:60240"/>
    </cofactor>
</comment>
<dbReference type="InterPro" id="IPR027806">
    <property type="entry name" value="HARBI1_dom"/>
</dbReference>
<dbReference type="Pfam" id="PF13359">
    <property type="entry name" value="DDE_Tnp_4"/>
    <property type="match status" value="1"/>
</dbReference>
<feature type="domain" description="DDE Tnp4" evidence="8">
    <location>
        <begin position="11"/>
        <end position="176"/>
    </location>
</feature>
<dbReference type="GO" id="GO:0004518">
    <property type="term" value="F:nuclease activity"/>
    <property type="evidence" value="ECO:0007669"/>
    <property type="project" value="UniProtKB-KW"/>
</dbReference>
<evidence type="ECO:0000259" key="8">
    <source>
        <dbReference type="Pfam" id="PF13359"/>
    </source>
</evidence>
<evidence type="ECO:0000256" key="2">
    <source>
        <dbReference type="ARBA" id="ARBA00004123"/>
    </source>
</evidence>
<dbReference type="InterPro" id="IPR045249">
    <property type="entry name" value="HARBI1-like"/>
</dbReference>
<dbReference type="PANTHER" id="PTHR22930">
    <property type="match status" value="1"/>
</dbReference>
<keyword evidence="6" id="KW-0378">Hydrolase</keyword>
<dbReference type="PANTHER" id="PTHR22930:SF269">
    <property type="entry name" value="NUCLEASE HARBI1-LIKE PROTEIN"/>
    <property type="match status" value="1"/>
</dbReference>
<evidence type="ECO:0000256" key="3">
    <source>
        <dbReference type="ARBA" id="ARBA00006958"/>
    </source>
</evidence>
<organism evidence="9">
    <name type="scientific">Heligmosomoides polygyrus</name>
    <name type="common">Parasitic roundworm</name>
    <dbReference type="NCBI Taxonomy" id="6339"/>
    <lineage>
        <taxon>Eukaryota</taxon>
        <taxon>Metazoa</taxon>
        <taxon>Ecdysozoa</taxon>
        <taxon>Nematoda</taxon>
        <taxon>Chromadorea</taxon>
        <taxon>Rhabditida</taxon>
        <taxon>Rhabditina</taxon>
        <taxon>Rhabditomorpha</taxon>
        <taxon>Strongyloidea</taxon>
        <taxon>Heligmosomidae</taxon>
        <taxon>Heligmosomoides</taxon>
    </lineage>
</organism>
<evidence type="ECO:0000256" key="1">
    <source>
        <dbReference type="ARBA" id="ARBA00001968"/>
    </source>
</evidence>
<comment type="subcellular location">
    <subcellularLocation>
        <location evidence="2">Nucleus</location>
    </subcellularLocation>
</comment>
<comment type="similarity">
    <text evidence="3">Belongs to the HARBI1 family.</text>
</comment>
<proteinExistence type="inferred from homology"/>
<keyword evidence="7" id="KW-0539">Nucleus</keyword>
<dbReference type="GO" id="GO:0046872">
    <property type="term" value="F:metal ion binding"/>
    <property type="evidence" value="ECO:0007669"/>
    <property type="project" value="UniProtKB-KW"/>
</dbReference>
<evidence type="ECO:0000256" key="5">
    <source>
        <dbReference type="ARBA" id="ARBA00022723"/>
    </source>
</evidence>
<gene>
    <name evidence="9" type="ORF">HPBE_LOCUS3530</name>
</gene>
<evidence type="ECO:0000256" key="4">
    <source>
        <dbReference type="ARBA" id="ARBA00022722"/>
    </source>
</evidence>
<sequence>MWGYPRGVGSIDGKHFRFHAPRNSGSSFFNFKGYFSFVLLALVDGAYRILLLDIGGKGRNSDSGLFRSSPMRKFLERSVENFPRGGDLGGHGYVDYHVLADGGFAQTVWMQRPFRQAEAAQDISKAHFNECFSSARRIVESVFGIICSRFRIFQRPLIGTEEHCTLIVSAALVLHNLLVDRIPSRQLLVRYTPTIEHGLREPVSRAQGRVEAQEQRMRLVEYFARRDGLK</sequence>
<dbReference type="EMBL" id="UZAH01010038">
    <property type="protein sequence ID" value="VDO36509.1"/>
    <property type="molecule type" value="Genomic_DNA"/>
</dbReference>
<evidence type="ECO:0000256" key="7">
    <source>
        <dbReference type="ARBA" id="ARBA00023242"/>
    </source>
</evidence>
<dbReference type="GO" id="GO:0005634">
    <property type="term" value="C:nucleus"/>
    <property type="evidence" value="ECO:0007669"/>
    <property type="project" value="UniProtKB-SubCell"/>
</dbReference>
<dbReference type="GO" id="GO:0016787">
    <property type="term" value="F:hydrolase activity"/>
    <property type="evidence" value="ECO:0007669"/>
    <property type="project" value="UniProtKB-KW"/>
</dbReference>
<accession>A0A3P7UY36</accession>
<protein>
    <recommendedName>
        <fullName evidence="8">DDE Tnp4 domain-containing protein</fullName>
    </recommendedName>
</protein>